<keyword evidence="5" id="KW-1185">Reference proteome</keyword>
<dbReference type="SUPFAM" id="SSF54106">
    <property type="entry name" value="LysM domain"/>
    <property type="match status" value="1"/>
</dbReference>
<dbReference type="EMBL" id="LT960614">
    <property type="protein sequence ID" value="SON56038.1"/>
    <property type="molecule type" value="Genomic_DNA"/>
</dbReference>
<evidence type="ECO:0000259" key="3">
    <source>
        <dbReference type="PROSITE" id="PS51782"/>
    </source>
</evidence>
<proteinExistence type="inferred from homology"/>
<dbReference type="Pfam" id="PF01476">
    <property type="entry name" value="LysM"/>
    <property type="match status" value="2"/>
</dbReference>
<dbReference type="AlphaFoldDB" id="A0A2C9D7B1"/>
<dbReference type="CDD" id="cd00118">
    <property type="entry name" value="LysM"/>
    <property type="match status" value="2"/>
</dbReference>
<dbReference type="OrthoDB" id="9795421at2"/>
<dbReference type="InterPro" id="IPR018392">
    <property type="entry name" value="LysM"/>
</dbReference>
<feature type="domain" description="LysM" evidence="3">
    <location>
        <begin position="205"/>
        <end position="249"/>
    </location>
</feature>
<evidence type="ECO:0000313" key="5">
    <source>
        <dbReference type="Proteomes" id="UP000223606"/>
    </source>
</evidence>
<dbReference type="InterPro" id="IPR016047">
    <property type="entry name" value="M23ase_b-sheet_dom"/>
</dbReference>
<dbReference type="PANTHER" id="PTHR21666">
    <property type="entry name" value="PEPTIDASE-RELATED"/>
    <property type="match status" value="1"/>
</dbReference>
<dbReference type="InterPro" id="IPR011055">
    <property type="entry name" value="Dup_hybrid_motif"/>
</dbReference>
<protein>
    <submittedName>
        <fullName evidence="4">Murein hydrolase activator NlpD</fullName>
    </submittedName>
</protein>
<dbReference type="RefSeq" id="WP_099556468.1">
    <property type="nucleotide sequence ID" value="NZ_LT960614.1"/>
</dbReference>
<feature type="signal peptide" evidence="2">
    <location>
        <begin position="1"/>
        <end position="27"/>
    </location>
</feature>
<keyword evidence="2" id="KW-0732">Signal</keyword>
<dbReference type="PROSITE" id="PS51257">
    <property type="entry name" value="PROKAR_LIPOPROTEIN"/>
    <property type="match status" value="1"/>
</dbReference>
<evidence type="ECO:0000313" key="4">
    <source>
        <dbReference type="EMBL" id="SON56038.1"/>
    </source>
</evidence>
<dbReference type="InterPro" id="IPR050570">
    <property type="entry name" value="Cell_wall_metabolism_enzyme"/>
</dbReference>
<dbReference type="SMART" id="SM00257">
    <property type="entry name" value="LysM"/>
    <property type="match status" value="2"/>
</dbReference>
<dbReference type="SUPFAM" id="SSF51261">
    <property type="entry name" value="Duplicated hybrid motif"/>
    <property type="match status" value="1"/>
</dbReference>
<reference evidence="5" key="1">
    <citation type="submission" date="2017-09" db="EMBL/GenBank/DDBJ databases">
        <title>Genome sequence of Nannocystis excedens DSM 71.</title>
        <authorList>
            <person name="Blom J."/>
        </authorList>
    </citation>
    <scope>NUCLEOTIDE SEQUENCE [LARGE SCALE GENOMIC DNA]</scope>
    <source>
        <strain evidence="5">type strain: E19</strain>
    </source>
</reference>
<organism evidence="4 5">
    <name type="scientific">Hartmannibacter diazotrophicus</name>
    <dbReference type="NCBI Taxonomy" id="1482074"/>
    <lineage>
        <taxon>Bacteria</taxon>
        <taxon>Pseudomonadati</taxon>
        <taxon>Pseudomonadota</taxon>
        <taxon>Alphaproteobacteria</taxon>
        <taxon>Hyphomicrobiales</taxon>
        <taxon>Pleomorphomonadaceae</taxon>
        <taxon>Hartmannibacter</taxon>
    </lineage>
</organism>
<dbReference type="CDD" id="cd12797">
    <property type="entry name" value="M23_peptidase"/>
    <property type="match status" value="1"/>
</dbReference>
<feature type="domain" description="LysM" evidence="3">
    <location>
        <begin position="125"/>
        <end position="169"/>
    </location>
</feature>
<comment type="similarity">
    <text evidence="1">Belongs to the E.coli NlpD/Haemophilus LppB family.</text>
</comment>
<dbReference type="Gene3D" id="2.70.70.10">
    <property type="entry name" value="Glucose Permease (Domain IIA)"/>
    <property type="match status" value="1"/>
</dbReference>
<dbReference type="GO" id="GO:0004222">
    <property type="term" value="F:metalloendopeptidase activity"/>
    <property type="evidence" value="ECO:0007669"/>
    <property type="project" value="TreeGrafter"/>
</dbReference>
<dbReference type="PROSITE" id="PS51782">
    <property type="entry name" value="LYSM"/>
    <property type="match status" value="2"/>
</dbReference>
<accession>A0A2C9D7B1</accession>
<keyword evidence="4" id="KW-0378">Hydrolase</keyword>
<dbReference type="Gene3D" id="3.10.350.10">
    <property type="entry name" value="LysM domain"/>
    <property type="match status" value="2"/>
</dbReference>
<gene>
    <name evidence="4" type="primary">nlpD</name>
    <name evidence="4" type="ORF">HDIA_2497</name>
</gene>
<evidence type="ECO:0000256" key="1">
    <source>
        <dbReference type="ARBA" id="ARBA00038420"/>
    </source>
</evidence>
<feature type="chain" id="PRO_5012293526" evidence="2">
    <location>
        <begin position="28"/>
        <end position="475"/>
    </location>
</feature>
<dbReference type="InterPro" id="IPR036779">
    <property type="entry name" value="LysM_dom_sf"/>
</dbReference>
<dbReference type="Pfam" id="PF01551">
    <property type="entry name" value="Peptidase_M23"/>
    <property type="match status" value="1"/>
</dbReference>
<name>A0A2C9D7B1_9HYPH</name>
<evidence type="ECO:0000256" key="2">
    <source>
        <dbReference type="SAM" id="SignalP"/>
    </source>
</evidence>
<dbReference type="KEGG" id="hdi:HDIA_2497"/>
<dbReference type="Proteomes" id="UP000223606">
    <property type="component" value="Chromosome 1"/>
</dbReference>
<dbReference type="PANTHER" id="PTHR21666:SF263">
    <property type="entry name" value="MUREIN HYDROLASE ACTIVATOR NLPD"/>
    <property type="match status" value="1"/>
</dbReference>
<sequence length="475" mass="48875">MRDTSRVRQLRLFSGVGALALLSSALAGCSGDVSRFDSFFDPTPNRMATMASVQPGADVAYTGSLPDTATPAPSTSVSTTTLPPVQGAAIGPAYGSGSQTIAAAPSVTDAASKPIEPGWSRTGGTVVMLRDGETIDTLSRRYSVPRDAIMKVNGLTSPSQAVAGSQVVIPIYNSAGRQLDPAASAISGQVASTGAAPSRTTVADNVYVVKPGDSLGRIANNHGMRSSELAAANNIKASDPIRIGQKLMIPANAAQPKQVASLETNTMTDAVRLPPQPARAPAGTSASARLPEGAPAKLEAAKTNPQATGLTPMPAAAALPKHEPAPETTVANVAPAAEPAKTPTAAQTGDSPSFRWPVQGRIISAFGKKPNGDRNDGINLDAPEGTPIKAAEAGTVIYSGNELKGYGNLVLIKHPNGMVSAYAHASELLVRRGDSVKRGQMIGRVGDTGSVTRPQLHFELREGNRPIDPTPYMSS</sequence>